<reference evidence="11 12" key="1">
    <citation type="journal article" date="2013" name="PLoS Genet.">
        <title>Distinctive expansion of potential virulence genes in the genome of the oomycete fish pathogen Saprolegnia parasitica.</title>
        <authorList>
            <person name="Jiang R.H."/>
            <person name="de Bruijn I."/>
            <person name="Haas B.J."/>
            <person name="Belmonte R."/>
            <person name="Lobach L."/>
            <person name="Christie J."/>
            <person name="van den Ackerveken G."/>
            <person name="Bottin A."/>
            <person name="Bulone V."/>
            <person name="Diaz-Moreno S.M."/>
            <person name="Dumas B."/>
            <person name="Fan L."/>
            <person name="Gaulin E."/>
            <person name="Govers F."/>
            <person name="Grenville-Briggs L.J."/>
            <person name="Horner N.R."/>
            <person name="Levin J.Z."/>
            <person name="Mammella M."/>
            <person name="Meijer H.J."/>
            <person name="Morris P."/>
            <person name="Nusbaum C."/>
            <person name="Oome S."/>
            <person name="Phillips A.J."/>
            <person name="van Rooyen D."/>
            <person name="Rzeszutek E."/>
            <person name="Saraiva M."/>
            <person name="Secombes C.J."/>
            <person name="Seidl M.F."/>
            <person name="Snel B."/>
            <person name="Stassen J.H."/>
            <person name="Sykes S."/>
            <person name="Tripathy S."/>
            <person name="van den Berg H."/>
            <person name="Vega-Arreguin J.C."/>
            <person name="Wawra S."/>
            <person name="Young S.K."/>
            <person name="Zeng Q."/>
            <person name="Dieguez-Uribeondo J."/>
            <person name="Russ C."/>
            <person name="Tyler B.M."/>
            <person name="van West P."/>
        </authorList>
    </citation>
    <scope>NUCLEOTIDE SEQUENCE [LARGE SCALE GENOMIC DNA]</scope>
    <source>
        <strain evidence="11 12">CBS 223.65</strain>
    </source>
</reference>
<dbReference type="EMBL" id="KK583199">
    <property type="protein sequence ID" value="KDO31058.1"/>
    <property type="molecule type" value="Genomic_DNA"/>
</dbReference>
<feature type="transmembrane region" description="Helical" evidence="9">
    <location>
        <begin position="336"/>
        <end position="360"/>
    </location>
</feature>
<evidence type="ECO:0000256" key="10">
    <source>
        <dbReference type="SAM" id="Coils"/>
    </source>
</evidence>
<name>A0A067CKJ8_SAPPC</name>
<dbReference type="Gene3D" id="2.40.128.330">
    <property type="match status" value="1"/>
</dbReference>
<dbReference type="PANTHER" id="PTHR13890">
    <property type="entry name" value="RNA SPLICING PROTEIN MRS2, MITOCHONDRIAL"/>
    <property type="match status" value="1"/>
</dbReference>
<evidence type="ECO:0000256" key="4">
    <source>
        <dbReference type="ARBA" id="ARBA00022842"/>
    </source>
</evidence>
<dbReference type="InterPro" id="IPR039204">
    <property type="entry name" value="MRS2-like"/>
</dbReference>
<evidence type="ECO:0000256" key="7">
    <source>
        <dbReference type="ARBA" id="ARBA00023065"/>
    </source>
</evidence>
<keyword evidence="4 9" id="KW-0460">Magnesium</keyword>
<feature type="transmembrane region" description="Helical" evidence="9">
    <location>
        <begin position="298"/>
        <end position="324"/>
    </location>
</feature>
<keyword evidence="8 9" id="KW-0472">Membrane</keyword>
<feature type="coiled-coil region" evidence="10">
    <location>
        <begin position="199"/>
        <end position="226"/>
    </location>
</feature>
<accession>A0A067CKJ8</accession>
<dbReference type="CDD" id="cd12823">
    <property type="entry name" value="Mrs2_Mfm1p-like"/>
    <property type="match status" value="1"/>
</dbReference>
<evidence type="ECO:0000256" key="1">
    <source>
        <dbReference type="ARBA" id="ARBA00004141"/>
    </source>
</evidence>
<dbReference type="Gene3D" id="1.20.58.340">
    <property type="entry name" value="Magnesium transport protein CorA, transmembrane region"/>
    <property type="match status" value="2"/>
</dbReference>
<dbReference type="GO" id="GO:0015095">
    <property type="term" value="F:magnesium ion transmembrane transporter activity"/>
    <property type="evidence" value="ECO:0007669"/>
    <property type="project" value="TreeGrafter"/>
</dbReference>
<evidence type="ECO:0000256" key="6">
    <source>
        <dbReference type="ARBA" id="ARBA00022989"/>
    </source>
</evidence>
<dbReference type="VEuPathDB" id="FungiDB:SPRG_19586"/>
<comment type="subcellular location">
    <subcellularLocation>
        <location evidence="1">Membrane</location>
        <topology evidence="1">Multi-pass membrane protein</topology>
    </subcellularLocation>
    <subcellularLocation>
        <location evidence="9">Mitochondrion inner membrane</location>
        <topology evidence="9">Multi-pass membrane protein</topology>
    </subcellularLocation>
</comment>
<dbReference type="SUPFAM" id="SSF144083">
    <property type="entry name" value="Magnesium transport protein CorA, transmembrane region"/>
    <property type="match status" value="1"/>
</dbReference>
<evidence type="ECO:0000313" key="12">
    <source>
        <dbReference type="Proteomes" id="UP000030745"/>
    </source>
</evidence>
<dbReference type="InterPro" id="IPR045863">
    <property type="entry name" value="CorA_TM1_TM2"/>
</dbReference>
<protein>
    <recommendedName>
        <fullName evidence="9">Magnesium transporter</fullName>
    </recommendedName>
</protein>
<dbReference type="RefSeq" id="XP_012198319.1">
    <property type="nucleotide sequence ID" value="XM_012342929.1"/>
</dbReference>
<dbReference type="OMA" id="WIKIDEC"/>
<evidence type="ECO:0000313" key="11">
    <source>
        <dbReference type="EMBL" id="KDO31058.1"/>
    </source>
</evidence>
<organism evidence="11 12">
    <name type="scientific">Saprolegnia parasitica (strain CBS 223.65)</name>
    <dbReference type="NCBI Taxonomy" id="695850"/>
    <lineage>
        <taxon>Eukaryota</taxon>
        <taxon>Sar</taxon>
        <taxon>Stramenopiles</taxon>
        <taxon>Oomycota</taxon>
        <taxon>Saprolegniomycetes</taxon>
        <taxon>Saprolegniales</taxon>
        <taxon>Saprolegniaceae</taxon>
        <taxon>Saprolegnia</taxon>
    </lineage>
</organism>
<dbReference type="GeneID" id="24140918"/>
<dbReference type="GO" id="GO:0005743">
    <property type="term" value="C:mitochondrial inner membrane"/>
    <property type="evidence" value="ECO:0007669"/>
    <property type="project" value="UniProtKB-SubCell"/>
</dbReference>
<dbReference type="PANTHER" id="PTHR13890:SF0">
    <property type="entry name" value="MAGNESIUM TRANSPORTER MRS2 HOMOLOG, MITOCHONDRIAL"/>
    <property type="match status" value="1"/>
</dbReference>
<dbReference type="AlphaFoldDB" id="A0A067CKJ8"/>
<dbReference type="Pfam" id="PF22099">
    <property type="entry name" value="MRS2-like"/>
    <property type="match status" value="1"/>
</dbReference>
<keyword evidence="7 9" id="KW-0406">Ion transport</keyword>
<sequence length="372" mass="41489">MATKRGSVSSTALLLSQHSDIMYDVGTSMSNGKRLALRFDPNGNATYEEVARADVLKLVQAAASPVLRDSASVDIPNIHMRDLRKLDNVFAVSNEPSLTLRQQAVLVNADPVRAVIMRDSCLVFLPDGADSLVSLLKTCFTDQIVYSQSLSFEFAALEAILQTICKVLTNDVEKVLPVAKISVDRMAHGELPMDDMEALRSLKNSMHELETQISGMRRMLMEILENDEDLHMLYLTKIFSEPAVASDLLSFDTEDAESLLEVYLQDIYATQTRVSLMLNNIQNTESMVMLRLDTKRNYLLTVDLTLTLWTTMLTIPTFIAGAFGMNLNSTVDQTPYLFWIVFGVCLILPLVGVGVVQTYLQRRGINMSWKSA</sequence>
<evidence type="ECO:0000256" key="3">
    <source>
        <dbReference type="ARBA" id="ARBA00022692"/>
    </source>
</evidence>
<keyword evidence="6 9" id="KW-1133">Transmembrane helix</keyword>
<proteinExistence type="inferred from homology"/>
<keyword evidence="3 9" id="KW-0812">Transmembrane</keyword>
<evidence type="ECO:0000256" key="8">
    <source>
        <dbReference type="ARBA" id="ARBA00023136"/>
    </source>
</evidence>
<dbReference type="Proteomes" id="UP000030745">
    <property type="component" value="Unassembled WGS sequence"/>
</dbReference>
<dbReference type="OrthoDB" id="10251508at2759"/>
<comment type="similarity">
    <text evidence="9">Belongs to the CorA metal ion transporter (MIT) (TC 1.A.35) family.</text>
</comment>
<keyword evidence="9" id="KW-0999">Mitochondrion inner membrane</keyword>
<keyword evidence="5" id="KW-0809">Transit peptide</keyword>
<keyword evidence="2 9" id="KW-0813">Transport</keyword>
<keyword evidence="9" id="KW-0496">Mitochondrion</keyword>
<keyword evidence="12" id="KW-1185">Reference proteome</keyword>
<evidence type="ECO:0000256" key="2">
    <source>
        <dbReference type="ARBA" id="ARBA00022448"/>
    </source>
</evidence>
<keyword evidence="10" id="KW-0175">Coiled coil</keyword>
<evidence type="ECO:0000256" key="5">
    <source>
        <dbReference type="ARBA" id="ARBA00022946"/>
    </source>
</evidence>
<dbReference type="KEGG" id="spar:SPRG_19586"/>
<evidence type="ECO:0000256" key="9">
    <source>
        <dbReference type="RuleBase" id="RU366042"/>
    </source>
</evidence>
<gene>
    <name evidence="11" type="ORF">SPRG_19586</name>
</gene>